<dbReference type="Proteomes" id="UP000187203">
    <property type="component" value="Unassembled WGS sequence"/>
</dbReference>
<name>A0A1R3KR26_9ROSI</name>
<evidence type="ECO:0000313" key="2">
    <source>
        <dbReference type="Proteomes" id="UP000187203"/>
    </source>
</evidence>
<proteinExistence type="predicted"/>
<protein>
    <submittedName>
        <fullName evidence="1">Uncharacterized protein</fullName>
    </submittedName>
</protein>
<dbReference type="AlphaFoldDB" id="A0A1R3KR26"/>
<comment type="caution">
    <text evidence="1">The sequence shown here is derived from an EMBL/GenBank/DDBJ whole genome shotgun (WGS) entry which is preliminary data.</text>
</comment>
<accession>A0A1R3KR26</accession>
<dbReference type="EMBL" id="AWUE01012334">
    <property type="protein sequence ID" value="OMP09514.1"/>
    <property type="molecule type" value="Genomic_DNA"/>
</dbReference>
<gene>
    <name evidence="1" type="ORF">COLO4_05396</name>
</gene>
<evidence type="ECO:0000313" key="1">
    <source>
        <dbReference type="EMBL" id="OMP09514.1"/>
    </source>
</evidence>
<keyword evidence="2" id="KW-1185">Reference proteome</keyword>
<sequence>MLYQACECELGCNCDELATIRWQVFLSLRLPDSPLNQC</sequence>
<organism evidence="1 2">
    <name type="scientific">Corchorus olitorius</name>
    <dbReference type="NCBI Taxonomy" id="93759"/>
    <lineage>
        <taxon>Eukaryota</taxon>
        <taxon>Viridiplantae</taxon>
        <taxon>Streptophyta</taxon>
        <taxon>Embryophyta</taxon>
        <taxon>Tracheophyta</taxon>
        <taxon>Spermatophyta</taxon>
        <taxon>Magnoliopsida</taxon>
        <taxon>eudicotyledons</taxon>
        <taxon>Gunneridae</taxon>
        <taxon>Pentapetalae</taxon>
        <taxon>rosids</taxon>
        <taxon>malvids</taxon>
        <taxon>Malvales</taxon>
        <taxon>Malvaceae</taxon>
        <taxon>Grewioideae</taxon>
        <taxon>Apeibeae</taxon>
        <taxon>Corchorus</taxon>
    </lineage>
</organism>
<reference evidence="2" key="1">
    <citation type="submission" date="2013-09" db="EMBL/GenBank/DDBJ databases">
        <title>Corchorus olitorius genome sequencing.</title>
        <authorList>
            <person name="Alam M."/>
            <person name="Haque M.S."/>
            <person name="Islam M.S."/>
            <person name="Emdad E.M."/>
            <person name="Islam M.M."/>
            <person name="Ahmed B."/>
            <person name="Halim A."/>
            <person name="Hossen Q.M.M."/>
            <person name="Hossain M.Z."/>
            <person name="Ahmed R."/>
            <person name="Khan M.M."/>
            <person name="Islam R."/>
            <person name="Rashid M.M."/>
            <person name="Khan S.A."/>
            <person name="Rahman M.S."/>
            <person name="Alam M."/>
            <person name="Yahiya A.S."/>
            <person name="Khan M.S."/>
            <person name="Azam M.S."/>
            <person name="Haque T."/>
            <person name="Lashkar M.Z.H."/>
            <person name="Akhand A.I."/>
            <person name="Morshed G."/>
            <person name="Roy S."/>
            <person name="Uddin K.S."/>
            <person name="Rabeya T."/>
            <person name="Hossain A.S."/>
            <person name="Chowdhury A."/>
            <person name="Snigdha A.R."/>
            <person name="Mortoza M.S."/>
            <person name="Matin S.A."/>
            <person name="Hoque S.M.E."/>
            <person name="Islam M.K."/>
            <person name="Roy D.K."/>
            <person name="Haider R."/>
            <person name="Moosa M.M."/>
            <person name="Elias S.M."/>
            <person name="Hasan A.M."/>
            <person name="Jahan S."/>
            <person name="Shafiuddin M."/>
            <person name="Mahmood N."/>
            <person name="Shommy N.S."/>
        </authorList>
    </citation>
    <scope>NUCLEOTIDE SEQUENCE [LARGE SCALE GENOMIC DNA]</scope>
    <source>
        <strain evidence="2">cv. O-4</strain>
    </source>
</reference>